<proteinExistence type="predicted"/>
<organism evidence="2 3">
    <name type="scientific">Nezara viridula</name>
    <name type="common">Southern green stink bug</name>
    <name type="synonym">Cimex viridulus</name>
    <dbReference type="NCBI Taxonomy" id="85310"/>
    <lineage>
        <taxon>Eukaryota</taxon>
        <taxon>Metazoa</taxon>
        <taxon>Ecdysozoa</taxon>
        <taxon>Arthropoda</taxon>
        <taxon>Hexapoda</taxon>
        <taxon>Insecta</taxon>
        <taxon>Pterygota</taxon>
        <taxon>Neoptera</taxon>
        <taxon>Paraneoptera</taxon>
        <taxon>Hemiptera</taxon>
        <taxon>Heteroptera</taxon>
        <taxon>Panheteroptera</taxon>
        <taxon>Pentatomomorpha</taxon>
        <taxon>Pentatomoidea</taxon>
        <taxon>Pentatomidae</taxon>
        <taxon>Pentatominae</taxon>
        <taxon>Nezara</taxon>
    </lineage>
</organism>
<evidence type="ECO:0000313" key="3">
    <source>
        <dbReference type="Proteomes" id="UP001152798"/>
    </source>
</evidence>
<name>A0A9P0HH57_NEZVI</name>
<evidence type="ECO:0008006" key="4">
    <source>
        <dbReference type="Google" id="ProtNLM"/>
    </source>
</evidence>
<sequence>MKYLILLALLVVFYFSLISSAPQEELSEENNRKRYLFYPTATTNLTGWTYTTVPLGLALFGSNPYIIG</sequence>
<feature type="chain" id="PRO_5040289375" description="Neuropeptide" evidence="1">
    <location>
        <begin position="21"/>
        <end position="68"/>
    </location>
</feature>
<gene>
    <name evidence="2" type="ORF">NEZAVI_LOCUS10661</name>
</gene>
<protein>
    <recommendedName>
        <fullName evidence="4">Neuropeptide</fullName>
    </recommendedName>
</protein>
<dbReference type="AlphaFoldDB" id="A0A9P0HH57"/>
<feature type="signal peptide" evidence="1">
    <location>
        <begin position="1"/>
        <end position="20"/>
    </location>
</feature>
<evidence type="ECO:0000313" key="2">
    <source>
        <dbReference type="EMBL" id="CAH1401692.1"/>
    </source>
</evidence>
<dbReference type="EMBL" id="OV725081">
    <property type="protein sequence ID" value="CAH1401692.1"/>
    <property type="molecule type" value="Genomic_DNA"/>
</dbReference>
<evidence type="ECO:0000256" key="1">
    <source>
        <dbReference type="SAM" id="SignalP"/>
    </source>
</evidence>
<keyword evidence="3" id="KW-1185">Reference proteome</keyword>
<reference evidence="2" key="1">
    <citation type="submission" date="2022-01" db="EMBL/GenBank/DDBJ databases">
        <authorList>
            <person name="King R."/>
        </authorList>
    </citation>
    <scope>NUCLEOTIDE SEQUENCE</scope>
</reference>
<dbReference type="Proteomes" id="UP001152798">
    <property type="component" value="Chromosome 5"/>
</dbReference>
<accession>A0A9P0HH57</accession>
<dbReference type="OrthoDB" id="10532205at2759"/>
<keyword evidence="1" id="KW-0732">Signal</keyword>